<accession>A0ABY3C5M5</accession>
<evidence type="ECO:0000256" key="6">
    <source>
        <dbReference type="ARBA" id="ARBA00035448"/>
    </source>
</evidence>
<dbReference type="EMBL" id="RYFG02000119">
    <property type="protein sequence ID" value="TRW90318.1"/>
    <property type="molecule type" value="Genomic_DNA"/>
</dbReference>
<comment type="catalytic activity">
    <reaction evidence="7">
        <text>a (3R)-3-[(carboxymethyl)amino]fatty acid + holo-[ACP] + H(+) = a (2E)-enoyl-[ACP] + glycine + H2O</text>
        <dbReference type="Rhea" id="RHEA:74923"/>
        <dbReference type="Rhea" id="RHEA-COMP:9685"/>
        <dbReference type="Rhea" id="RHEA-COMP:9925"/>
        <dbReference type="ChEBI" id="CHEBI:15377"/>
        <dbReference type="ChEBI" id="CHEBI:15378"/>
        <dbReference type="ChEBI" id="CHEBI:57305"/>
        <dbReference type="ChEBI" id="CHEBI:64479"/>
        <dbReference type="ChEBI" id="CHEBI:78784"/>
        <dbReference type="ChEBI" id="CHEBI:193080"/>
        <dbReference type="EC" id="4.3.2.11"/>
    </reaction>
    <physiologicalReaction direction="right-to-left" evidence="7">
        <dbReference type="Rhea" id="RHEA:74925"/>
    </physiologicalReaction>
</comment>
<dbReference type="InterPro" id="IPR043064">
    <property type="entry name" value="FcoT_ThioEstase_Rv0098-like_sf"/>
</dbReference>
<organism evidence="8 9">
    <name type="scientific">Candidatus Methylobacter oryzae</name>
    <dbReference type="NCBI Taxonomy" id="2497749"/>
    <lineage>
        <taxon>Bacteria</taxon>
        <taxon>Pseudomonadati</taxon>
        <taxon>Pseudomonadota</taxon>
        <taxon>Gammaproteobacteria</taxon>
        <taxon>Methylococcales</taxon>
        <taxon>Methylococcaceae</taxon>
        <taxon>Methylobacter</taxon>
    </lineage>
</organism>
<name>A0ABY3C5M5_9GAMM</name>
<proteinExistence type="inferred from homology"/>
<evidence type="ECO:0000256" key="7">
    <source>
        <dbReference type="ARBA" id="ARBA00048742"/>
    </source>
</evidence>
<evidence type="ECO:0000313" key="8">
    <source>
        <dbReference type="EMBL" id="TRW90318.1"/>
    </source>
</evidence>
<evidence type="ECO:0000256" key="3">
    <source>
        <dbReference type="ARBA" id="ARBA00035117"/>
    </source>
</evidence>
<gene>
    <name evidence="8" type="ORF">EKO24_019455</name>
</gene>
<dbReference type="Pfam" id="PF10862">
    <property type="entry name" value="FcoT"/>
    <property type="match status" value="1"/>
</dbReference>
<dbReference type="Gene3D" id="3.10.129.30">
    <property type="entry name" value="Rv0098, thioesterase-like hot dog domain"/>
    <property type="match status" value="1"/>
</dbReference>
<dbReference type="EC" id="4.3.2.11" evidence="4"/>
<evidence type="ECO:0000256" key="4">
    <source>
        <dbReference type="ARBA" id="ARBA00035127"/>
    </source>
</evidence>
<comment type="similarity">
    <text evidence="3">Belongs to the FcoT family.</text>
</comment>
<sequence length="175" mass="19869">MVDPRDSIRVSTIDDGFVGKVLQPYYEHSRYLKHASFQQTDSLEPQSLIMNGEFAIPESCYIDDTGHFNAVEYNICFNQICYVHMAHCIKNALIPELSDDYDMDTFYEKQLPNVLIAKLASSYQSQLNAKHFYGTYGINAIKKTSKCTFIKTYCHFHDDGDGRSTGEVTLAVLAP</sequence>
<dbReference type="InterPro" id="IPR022598">
    <property type="entry name" value="FcoT_ThioEstase"/>
</dbReference>
<evidence type="ECO:0000256" key="2">
    <source>
        <dbReference type="ARBA" id="ARBA00023239"/>
    </source>
</evidence>
<dbReference type="Proteomes" id="UP000733744">
    <property type="component" value="Unassembled WGS sequence"/>
</dbReference>
<keyword evidence="9" id="KW-1185">Reference proteome</keyword>
<protein>
    <recommendedName>
        <fullName evidence="5">(2E)-enoyl-[ACP] glycyltransferase</fullName>
        <ecNumber evidence="4">4.3.2.11</ecNumber>
    </recommendedName>
    <alternativeName>
        <fullName evidence="6">(2E)-unsaturated fatty acyl-[ACP] glycyltransferase</fullName>
    </alternativeName>
</protein>
<evidence type="ECO:0000256" key="1">
    <source>
        <dbReference type="ARBA" id="ARBA00023098"/>
    </source>
</evidence>
<evidence type="ECO:0000313" key="9">
    <source>
        <dbReference type="Proteomes" id="UP000733744"/>
    </source>
</evidence>
<comment type="caution">
    <text evidence="8">The sequence shown here is derived from an EMBL/GenBank/DDBJ whole genome shotgun (WGS) entry which is preliminary data.</text>
</comment>
<evidence type="ECO:0000256" key="5">
    <source>
        <dbReference type="ARBA" id="ARBA00035169"/>
    </source>
</evidence>
<keyword evidence="1" id="KW-0443">Lipid metabolism</keyword>
<reference evidence="8 9" key="1">
    <citation type="journal article" date="2019" name="Antonie Van Leeuwenhoek">
        <title>Description of 'Ca. Methylobacter oryzae' KRF1, a novel species from the environmentally important Methylobacter clade 2.</title>
        <authorList>
            <person name="Khatri K."/>
            <person name="Mohite J.A."/>
            <person name="Pandit P.S."/>
            <person name="Bahulikar R."/>
            <person name="Rahalkar M.C."/>
        </authorList>
    </citation>
    <scope>NUCLEOTIDE SEQUENCE [LARGE SCALE GENOMIC DNA]</scope>
    <source>
        <strain evidence="8 9">KRF1</strain>
    </source>
</reference>
<keyword evidence="2" id="KW-0456">Lyase</keyword>